<dbReference type="Gene3D" id="2.160.20.10">
    <property type="entry name" value="Single-stranded right-handed beta-helix, Pectin lyase-like"/>
    <property type="match status" value="1"/>
</dbReference>
<evidence type="ECO:0000313" key="2">
    <source>
        <dbReference type="Proteomes" id="UP000179807"/>
    </source>
</evidence>
<dbReference type="GeneID" id="94835951"/>
<evidence type="ECO:0008006" key="3">
    <source>
        <dbReference type="Google" id="ProtNLM"/>
    </source>
</evidence>
<proteinExistence type="predicted"/>
<dbReference type="AlphaFoldDB" id="A0A1J4KHU7"/>
<dbReference type="InterPro" id="IPR011050">
    <property type="entry name" value="Pectin_lyase_fold/virulence"/>
</dbReference>
<evidence type="ECO:0000313" key="1">
    <source>
        <dbReference type="EMBL" id="OHT10504.1"/>
    </source>
</evidence>
<dbReference type="InterPro" id="IPR012334">
    <property type="entry name" value="Pectin_lyas_fold"/>
</dbReference>
<organism evidence="1 2">
    <name type="scientific">Tritrichomonas foetus</name>
    <dbReference type="NCBI Taxonomy" id="1144522"/>
    <lineage>
        <taxon>Eukaryota</taxon>
        <taxon>Metamonada</taxon>
        <taxon>Parabasalia</taxon>
        <taxon>Tritrichomonadida</taxon>
        <taxon>Tritrichomonadidae</taxon>
        <taxon>Tritrichomonas</taxon>
    </lineage>
</organism>
<dbReference type="EMBL" id="MLAK01000609">
    <property type="protein sequence ID" value="OHT10504.1"/>
    <property type="molecule type" value="Genomic_DNA"/>
</dbReference>
<comment type="caution">
    <text evidence="1">The sequence shown here is derived from an EMBL/GenBank/DDBJ whole genome shotgun (WGS) entry which is preliminary data.</text>
</comment>
<dbReference type="VEuPathDB" id="TrichDB:TRFO_20173"/>
<reference evidence="1" key="1">
    <citation type="submission" date="2016-10" db="EMBL/GenBank/DDBJ databases">
        <authorList>
            <person name="Benchimol M."/>
            <person name="Almeida L.G."/>
            <person name="Vasconcelos A.T."/>
            <person name="Perreira-Neves A."/>
            <person name="Rosa I.A."/>
            <person name="Tasca T."/>
            <person name="Bogo M.R."/>
            <person name="de Souza W."/>
        </authorList>
    </citation>
    <scope>NUCLEOTIDE SEQUENCE [LARGE SCALE GENOMIC DNA]</scope>
    <source>
        <strain evidence="1">K</strain>
    </source>
</reference>
<keyword evidence="2" id="KW-1185">Reference proteome</keyword>
<dbReference type="Proteomes" id="UP000179807">
    <property type="component" value="Unassembled WGS sequence"/>
</dbReference>
<accession>A0A1J4KHU7</accession>
<name>A0A1J4KHU7_9EUKA</name>
<dbReference type="SUPFAM" id="SSF51126">
    <property type="entry name" value="Pectin lyase-like"/>
    <property type="match status" value="1"/>
</dbReference>
<gene>
    <name evidence="1" type="ORF">TRFO_20173</name>
</gene>
<sequence>MINLTITNLMIMSSISSSPMYTHSRQSFALQFSTFSKFASPFLHSLPKEVKFRGCLFSKFIKTPIQLRQNDARSLSPTQDIVKDRQLLVNMSASFEDTKFIDNTALGSNFNESCGGAIFVWGEVTIVFKKCTFQRCAANNAGALCLCCCSTNISECTFEKCIAYNNVGAIWALSFSYFSHDCNLFIEYSNFTDNKAGENCGAINANLTNTIINNCKFIGNTANLSCGAVALIGEYSSYLNYVEFINNSCLQNGAALWIQGNRDYMKNIFKISLNFIVFENNRFDFKEEPDQEKTTSSDKLVSKIGAIHTFGIVSLFYDGEICFDGVYENFIRTEKDKNFLPGQNFREILFNSSSKCPFKLVEPTPVVCEEFEYTNPYIENRLIKNKLALFLPIFMM</sequence>
<dbReference type="RefSeq" id="XP_068363640.1">
    <property type="nucleotide sequence ID" value="XM_068501247.1"/>
</dbReference>
<protein>
    <recommendedName>
        <fullName evidence="3">Right handed beta helix domain-containing protein</fullName>
    </recommendedName>
</protein>